<dbReference type="PRINTS" id="PR00019">
    <property type="entry name" value="LEURICHRPT"/>
</dbReference>
<evidence type="ECO:0000313" key="17">
    <source>
        <dbReference type="EnsemblPlants" id="OMERI06G18790.1"/>
    </source>
</evidence>
<dbReference type="SMART" id="SM00369">
    <property type="entry name" value="LRR_TYP"/>
    <property type="match status" value="4"/>
</dbReference>
<keyword evidence="6 14" id="KW-0732">Signal</keyword>
<evidence type="ECO:0000313" key="18">
    <source>
        <dbReference type="Proteomes" id="UP000008021"/>
    </source>
</evidence>
<keyword evidence="2" id="KW-0723">Serine/threonine-protein kinase</keyword>
<dbReference type="InterPro" id="IPR013210">
    <property type="entry name" value="LRR_N_plant-typ"/>
</dbReference>
<dbReference type="EC" id="2.7.11.1" evidence="1"/>
<keyword evidence="7" id="KW-0677">Repeat</keyword>
<evidence type="ECO:0000256" key="12">
    <source>
        <dbReference type="ARBA" id="ARBA00047899"/>
    </source>
</evidence>
<feature type="chain" id="PRO_5002357555" description="non-specific serine/threonine protein kinase" evidence="14">
    <location>
        <begin position="23"/>
        <end position="444"/>
    </location>
</feature>
<evidence type="ECO:0000256" key="1">
    <source>
        <dbReference type="ARBA" id="ARBA00012513"/>
    </source>
</evidence>
<evidence type="ECO:0000256" key="10">
    <source>
        <dbReference type="ARBA" id="ARBA00023136"/>
    </source>
</evidence>
<dbReference type="InterPro" id="IPR032675">
    <property type="entry name" value="LRR_dom_sf"/>
</dbReference>
<keyword evidence="18" id="KW-1185">Reference proteome</keyword>
<dbReference type="Pfam" id="PF23598">
    <property type="entry name" value="LRR_14"/>
    <property type="match status" value="1"/>
</dbReference>
<evidence type="ECO:0000256" key="11">
    <source>
        <dbReference type="ARBA" id="ARBA00023180"/>
    </source>
</evidence>
<evidence type="ECO:0000256" key="8">
    <source>
        <dbReference type="ARBA" id="ARBA00022777"/>
    </source>
</evidence>
<accession>A0A0E0E2U5</accession>
<evidence type="ECO:0000256" key="14">
    <source>
        <dbReference type="SAM" id="SignalP"/>
    </source>
</evidence>
<dbReference type="InterPro" id="IPR003591">
    <property type="entry name" value="Leu-rich_rpt_typical-subtyp"/>
</dbReference>
<keyword evidence="4" id="KW-0808">Transferase</keyword>
<feature type="domain" description="Disease resistance R13L4/SHOC-2-like LRR" evidence="16">
    <location>
        <begin position="105"/>
        <end position="328"/>
    </location>
</feature>
<feature type="signal peptide" evidence="14">
    <location>
        <begin position="1"/>
        <end position="22"/>
    </location>
</feature>
<dbReference type="eggNOG" id="ENOG502QQPF">
    <property type="taxonomic scope" value="Eukaryota"/>
</dbReference>
<keyword evidence="9" id="KW-1133">Transmembrane helix</keyword>
<feature type="domain" description="Leucine-rich repeat-containing N-terminal plant-type" evidence="15">
    <location>
        <begin position="30"/>
        <end position="68"/>
    </location>
</feature>
<evidence type="ECO:0000256" key="13">
    <source>
        <dbReference type="ARBA" id="ARBA00048679"/>
    </source>
</evidence>
<dbReference type="InterPro" id="IPR001611">
    <property type="entry name" value="Leu-rich_rpt"/>
</dbReference>
<proteinExistence type="predicted"/>
<dbReference type="Proteomes" id="UP000008021">
    <property type="component" value="Chromosome 6"/>
</dbReference>
<dbReference type="Gene3D" id="3.80.10.10">
    <property type="entry name" value="Ribonuclease Inhibitor"/>
    <property type="match status" value="2"/>
</dbReference>
<evidence type="ECO:0000259" key="15">
    <source>
        <dbReference type="Pfam" id="PF08263"/>
    </source>
</evidence>
<evidence type="ECO:0000256" key="5">
    <source>
        <dbReference type="ARBA" id="ARBA00022692"/>
    </source>
</evidence>
<keyword evidence="3" id="KW-0433">Leucine-rich repeat</keyword>
<comment type="catalytic activity">
    <reaction evidence="13">
        <text>L-seryl-[protein] + ATP = O-phospho-L-seryl-[protein] + ADP + H(+)</text>
        <dbReference type="Rhea" id="RHEA:17989"/>
        <dbReference type="Rhea" id="RHEA-COMP:9863"/>
        <dbReference type="Rhea" id="RHEA-COMP:11604"/>
        <dbReference type="ChEBI" id="CHEBI:15378"/>
        <dbReference type="ChEBI" id="CHEBI:29999"/>
        <dbReference type="ChEBI" id="CHEBI:30616"/>
        <dbReference type="ChEBI" id="CHEBI:83421"/>
        <dbReference type="ChEBI" id="CHEBI:456216"/>
        <dbReference type="EC" id="2.7.11.1"/>
    </reaction>
</comment>
<dbReference type="STRING" id="40149.A0A0E0E2U5"/>
<dbReference type="GO" id="GO:0004674">
    <property type="term" value="F:protein serine/threonine kinase activity"/>
    <property type="evidence" value="ECO:0007669"/>
    <property type="project" value="UniProtKB-KW"/>
</dbReference>
<dbReference type="PANTHER" id="PTHR48060:SF24">
    <property type="entry name" value="NON-SPECIFIC SERINE_THREONINE PROTEIN KINASE"/>
    <property type="match status" value="1"/>
</dbReference>
<dbReference type="Pfam" id="PF08263">
    <property type="entry name" value="LRRNT_2"/>
    <property type="match status" value="1"/>
</dbReference>
<evidence type="ECO:0000259" key="16">
    <source>
        <dbReference type="Pfam" id="PF23598"/>
    </source>
</evidence>
<reference evidence="17" key="2">
    <citation type="submission" date="2018-05" db="EMBL/GenBank/DDBJ databases">
        <title>OmerRS3 (Oryza meridionalis Reference Sequence Version 3).</title>
        <authorList>
            <person name="Zhang J."/>
            <person name="Kudrna D."/>
            <person name="Lee S."/>
            <person name="Talag J."/>
            <person name="Welchert J."/>
            <person name="Wing R.A."/>
        </authorList>
    </citation>
    <scope>NUCLEOTIDE SEQUENCE [LARGE SCALE GENOMIC DNA]</scope>
    <source>
        <strain evidence="17">cv. OR44</strain>
    </source>
</reference>
<evidence type="ECO:0000256" key="2">
    <source>
        <dbReference type="ARBA" id="ARBA00022527"/>
    </source>
</evidence>
<reference evidence="17" key="1">
    <citation type="submission" date="2015-04" db="UniProtKB">
        <authorList>
            <consortium name="EnsemblPlants"/>
        </authorList>
    </citation>
    <scope>IDENTIFICATION</scope>
</reference>
<evidence type="ECO:0000256" key="7">
    <source>
        <dbReference type="ARBA" id="ARBA00022737"/>
    </source>
</evidence>
<dbReference type="Pfam" id="PF13516">
    <property type="entry name" value="LRR_6"/>
    <property type="match status" value="1"/>
</dbReference>
<dbReference type="InterPro" id="IPR053211">
    <property type="entry name" value="DNA_repair-toleration"/>
</dbReference>
<keyword evidence="8" id="KW-0418">Kinase</keyword>
<keyword evidence="11" id="KW-0325">Glycoprotein</keyword>
<evidence type="ECO:0000256" key="9">
    <source>
        <dbReference type="ARBA" id="ARBA00022989"/>
    </source>
</evidence>
<comment type="catalytic activity">
    <reaction evidence="12">
        <text>L-threonyl-[protein] + ATP = O-phospho-L-threonyl-[protein] + ADP + H(+)</text>
        <dbReference type="Rhea" id="RHEA:46608"/>
        <dbReference type="Rhea" id="RHEA-COMP:11060"/>
        <dbReference type="Rhea" id="RHEA-COMP:11605"/>
        <dbReference type="ChEBI" id="CHEBI:15378"/>
        <dbReference type="ChEBI" id="CHEBI:30013"/>
        <dbReference type="ChEBI" id="CHEBI:30616"/>
        <dbReference type="ChEBI" id="CHEBI:61977"/>
        <dbReference type="ChEBI" id="CHEBI:456216"/>
        <dbReference type="EC" id="2.7.11.1"/>
    </reaction>
</comment>
<dbReference type="FunFam" id="3.80.10.10:FF:000228">
    <property type="entry name" value="Leucine-rich repeat receptor-like serine/threonine-protein kinase BAM1"/>
    <property type="match status" value="1"/>
</dbReference>
<dbReference type="PANTHER" id="PTHR48060">
    <property type="entry name" value="DNA DAMAGE-REPAIR/TOLERATION PROTEIN DRT100"/>
    <property type="match status" value="1"/>
</dbReference>
<name>A0A0E0E2U5_9ORYZ</name>
<dbReference type="InterPro" id="IPR055414">
    <property type="entry name" value="LRR_R13L4/SHOC2-like"/>
</dbReference>
<dbReference type="Gramene" id="OMERI06G18790.1">
    <property type="protein sequence ID" value="OMERI06G18790.1"/>
    <property type="gene ID" value="OMERI06G18790"/>
</dbReference>
<dbReference type="EnsemblPlants" id="OMERI06G18790.1">
    <property type="protein sequence ID" value="OMERI06G18790.1"/>
    <property type="gene ID" value="OMERI06G18790"/>
</dbReference>
<dbReference type="HOGENOM" id="CLU_000288_18_22_1"/>
<organism evidence="17">
    <name type="scientific">Oryza meridionalis</name>
    <dbReference type="NCBI Taxonomy" id="40149"/>
    <lineage>
        <taxon>Eukaryota</taxon>
        <taxon>Viridiplantae</taxon>
        <taxon>Streptophyta</taxon>
        <taxon>Embryophyta</taxon>
        <taxon>Tracheophyta</taxon>
        <taxon>Spermatophyta</taxon>
        <taxon>Magnoliopsida</taxon>
        <taxon>Liliopsida</taxon>
        <taxon>Poales</taxon>
        <taxon>Poaceae</taxon>
        <taxon>BOP clade</taxon>
        <taxon>Oryzoideae</taxon>
        <taxon>Oryzeae</taxon>
        <taxon>Oryzinae</taxon>
        <taxon>Oryza</taxon>
    </lineage>
</organism>
<dbReference type="FunFam" id="3.80.10.10:FF:000041">
    <property type="entry name" value="LRR receptor-like serine/threonine-protein kinase ERECTA"/>
    <property type="match status" value="1"/>
</dbReference>
<dbReference type="AlphaFoldDB" id="A0A0E0E2U5"/>
<keyword evidence="5" id="KW-0812">Transmembrane</keyword>
<evidence type="ECO:0000256" key="4">
    <source>
        <dbReference type="ARBA" id="ARBA00022679"/>
    </source>
</evidence>
<keyword evidence="10" id="KW-0472">Membrane</keyword>
<protein>
    <recommendedName>
        <fullName evidence="1">non-specific serine/threonine protein kinase</fullName>
        <ecNumber evidence="1">2.7.11.1</ecNumber>
    </recommendedName>
</protein>
<evidence type="ECO:0000256" key="3">
    <source>
        <dbReference type="ARBA" id="ARBA00022614"/>
    </source>
</evidence>
<evidence type="ECO:0000256" key="6">
    <source>
        <dbReference type="ARBA" id="ARBA00022729"/>
    </source>
</evidence>
<sequence>MSNTCLLAVLVGGVLLLLGGEGSSQLAVGDRHTLVAIRKGWGNPRHLASWDPAAAAADHCSWEGVTCSSNATTGGGGVVTELSLHDMNLTGTVPAAVCDLASLTRLDLSNNQLTGAFPAAALCRCSRLRFLDLANNALHGAHTRDIGRLSPAMEHLNLSSNRFSGAVPLAVAALPALRSLLLDTNRFTGVYPAAEIGKLAGLECLTLAVNAFAPAPVPVAFAKLTKLIYFWMSEMNIIGEIPKALSSLTELTQLDLSSNNLTGAIPAWVWRHEKLEYLYLNNNTLIGELPRTVTAVNLIEIDLSTNQLRGEMSEDFDNLRNLTFLSLNRNNLSGELPPDLGKHSPLSSIDISRTVISPNIQWIEMGNNKFSGSIPRTAIKLLVFSAENNQLDGELPADMSKLANLIELKVPDNRITGPIPASIKLLLNLKSLNLSGNQLIGAIS</sequence>
<dbReference type="SUPFAM" id="SSF52058">
    <property type="entry name" value="L domain-like"/>
    <property type="match status" value="2"/>
</dbReference>